<dbReference type="AlphaFoldDB" id="A0A5C6G192"/>
<sequence length="62" mass="7195">MSVVVLECPHFLIHGYEDVDWEMSFVWLFHFDVSRVATGVQAEQLAANAAGDLVREWWRKAM</sequence>
<evidence type="ECO:0000313" key="1">
    <source>
        <dbReference type="EMBL" id="TWU67655.1"/>
    </source>
</evidence>
<reference evidence="1 2" key="1">
    <citation type="submission" date="2019-02" db="EMBL/GenBank/DDBJ databases">
        <title>Deep-cultivation of Planctomycetes and their phenomic and genomic characterization uncovers novel biology.</title>
        <authorList>
            <person name="Wiegand S."/>
            <person name="Jogler M."/>
            <person name="Boedeker C."/>
            <person name="Pinto D."/>
            <person name="Vollmers J."/>
            <person name="Rivas-Marin E."/>
            <person name="Kohn T."/>
            <person name="Peeters S.H."/>
            <person name="Heuer A."/>
            <person name="Rast P."/>
            <person name="Oberbeckmann S."/>
            <person name="Bunk B."/>
            <person name="Jeske O."/>
            <person name="Meyerdierks A."/>
            <person name="Storesund J.E."/>
            <person name="Kallscheuer N."/>
            <person name="Luecker S."/>
            <person name="Lage O.M."/>
            <person name="Pohl T."/>
            <person name="Merkel B.J."/>
            <person name="Hornburger P."/>
            <person name="Mueller R.-W."/>
            <person name="Bruemmer F."/>
            <person name="Labrenz M."/>
            <person name="Spormann A.M."/>
            <person name="Op Den Camp H."/>
            <person name="Overmann J."/>
            <person name="Amann R."/>
            <person name="Jetten M.S.M."/>
            <person name="Mascher T."/>
            <person name="Medema M.H."/>
            <person name="Devos D.P."/>
            <person name="Kaster A.-K."/>
            <person name="Ovreas L."/>
            <person name="Rohde M."/>
            <person name="Galperin M.Y."/>
            <person name="Jogler C."/>
        </authorList>
    </citation>
    <scope>NUCLEOTIDE SEQUENCE [LARGE SCALE GENOMIC DNA]</scope>
    <source>
        <strain evidence="1 2">V7</strain>
    </source>
</reference>
<evidence type="ECO:0000313" key="2">
    <source>
        <dbReference type="Proteomes" id="UP000316476"/>
    </source>
</evidence>
<dbReference type="EMBL" id="SJPZ01000001">
    <property type="protein sequence ID" value="TWU67655.1"/>
    <property type="molecule type" value="Genomic_DNA"/>
</dbReference>
<dbReference type="Proteomes" id="UP000316476">
    <property type="component" value="Unassembled WGS sequence"/>
</dbReference>
<name>A0A5C6G192_9PLAN</name>
<dbReference type="RefSeq" id="WP_146414016.1">
    <property type="nucleotide sequence ID" value="NZ_SJPZ01000001.1"/>
</dbReference>
<comment type="caution">
    <text evidence="1">The sequence shown here is derived from an EMBL/GenBank/DDBJ whole genome shotgun (WGS) entry which is preliminary data.</text>
</comment>
<protein>
    <submittedName>
        <fullName evidence="1">Uncharacterized protein</fullName>
    </submittedName>
</protein>
<organism evidence="1 2">
    <name type="scientific">Crateriforma conspicua</name>
    <dbReference type="NCBI Taxonomy" id="2527996"/>
    <lineage>
        <taxon>Bacteria</taxon>
        <taxon>Pseudomonadati</taxon>
        <taxon>Planctomycetota</taxon>
        <taxon>Planctomycetia</taxon>
        <taxon>Planctomycetales</taxon>
        <taxon>Planctomycetaceae</taxon>
        <taxon>Crateriforma</taxon>
    </lineage>
</organism>
<gene>
    <name evidence="1" type="ORF">V7x_32310</name>
</gene>
<proteinExistence type="predicted"/>
<accession>A0A5C6G192</accession>